<dbReference type="Gene3D" id="3.40.50.2300">
    <property type="match status" value="1"/>
</dbReference>
<comment type="catalytic activity">
    <reaction evidence="2">
        <text>2 GTP = 3',3'-c-di-GMP + 2 diphosphate</text>
        <dbReference type="Rhea" id="RHEA:24898"/>
        <dbReference type="ChEBI" id="CHEBI:33019"/>
        <dbReference type="ChEBI" id="CHEBI:37565"/>
        <dbReference type="ChEBI" id="CHEBI:58805"/>
        <dbReference type="EC" id="2.7.7.65"/>
    </reaction>
</comment>
<dbReference type="InterPro" id="IPR000160">
    <property type="entry name" value="GGDEF_dom"/>
</dbReference>
<dbReference type="CDD" id="cd01949">
    <property type="entry name" value="GGDEF"/>
    <property type="match status" value="1"/>
</dbReference>
<feature type="domain" description="Response regulatory" evidence="4">
    <location>
        <begin position="3"/>
        <end position="119"/>
    </location>
</feature>
<dbReference type="InterPro" id="IPR043128">
    <property type="entry name" value="Rev_trsase/Diguanyl_cyclase"/>
</dbReference>
<dbReference type="GO" id="GO:0052621">
    <property type="term" value="F:diguanylate cyclase activity"/>
    <property type="evidence" value="ECO:0007669"/>
    <property type="project" value="UniProtKB-EC"/>
</dbReference>
<dbReference type="GO" id="GO:0005886">
    <property type="term" value="C:plasma membrane"/>
    <property type="evidence" value="ECO:0007669"/>
    <property type="project" value="TreeGrafter"/>
</dbReference>
<protein>
    <recommendedName>
        <fullName evidence="1">diguanylate cyclase</fullName>
        <ecNumber evidence="1">2.7.7.65</ecNumber>
    </recommendedName>
</protein>
<evidence type="ECO:0000256" key="3">
    <source>
        <dbReference type="PROSITE-ProRule" id="PRU00169"/>
    </source>
</evidence>
<dbReference type="SUPFAM" id="SSF52172">
    <property type="entry name" value="CheY-like"/>
    <property type="match status" value="1"/>
</dbReference>
<feature type="domain" description="GGDEF" evidence="5">
    <location>
        <begin position="347"/>
        <end position="479"/>
    </location>
</feature>
<dbReference type="PANTHER" id="PTHR45138">
    <property type="entry name" value="REGULATORY COMPONENTS OF SENSORY TRANSDUCTION SYSTEM"/>
    <property type="match status" value="1"/>
</dbReference>
<dbReference type="STRING" id="1391654.AKJ09_03071"/>
<name>A0A0K1PSA7_9BACT</name>
<dbReference type="InterPro" id="IPR011006">
    <property type="entry name" value="CheY-like_superfamily"/>
</dbReference>
<dbReference type="InterPro" id="IPR029787">
    <property type="entry name" value="Nucleotide_cyclase"/>
</dbReference>
<dbReference type="InterPro" id="IPR001789">
    <property type="entry name" value="Sig_transdc_resp-reg_receiver"/>
</dbReference>
<dbReference type="Pfam" id="PF00990">
    <property type="entry name" value="GGDEF"/>
    <property type="match status" value="1"/>
</dbReference>
<evidence type="ECO:0000259" key="4">
    <source>
        <dbReference type="PROSITE" id="PS50110"/>
    </source>
</evidence>
<dbReference type="RefSeq" id="WP_169927527.1">
    <property type="nucleotide sequence ID" value="NZ_CP012333.1"/>
</dbReference>
<organism evidence="6 7">
    <name type="scientific">Labilithrix luteola</name>
    <dbReference type="NCBI Taxonomy" id="1391654"/>
    <lineage>
        <taxon>Bacteria</taxon>
        <taxon>Pseudomonadati</taxon>
        <taxon>Myxococcota</taxon>
        <taxon>Polyangia</taxon>
        <taxon>Polyangiales</taxon>
        <taxon>Labilitrichaceae</taxon>
        <taxon>Labilithrix</taxon>
    </lineage>
</organism>
<dbReference type="EC" id="2.7.7.65" evidence="1"/>
<feature type="modified residue" description="4-aspartylphosphate" evidence="3">
    <location>
        <position position="52"/>
    </location>
</feature>
<dbReference type="AlphaFoldDB" id="A0A0K1PSA7"/>
<dbReference type="InterPro" id="IPR050469">
    <property type="entry name" value="Diguanylate_Cyclase"/>
</dbReference>
<dbReference type="FunFam" id="3.30.70.270:FF:000001">
    <property type="entry name" value="Diguanylate cyclase domain protein"/>
    <property type="match status" value="1"/>
</dbReference>
<dbReference type="SMART" id="SM00448">
    <property type="entry name" value="REC"/>
    <property type="match status" value="1"/>
</dbReference>
<keyword evidence="3" id="KW-0597">Phosphoprotein</keyword>
<dbReference type="NCBIfam" id="TIGR00254">
    <property type="entry name" value="GGDEF"/>
    <property type="match status" value="1"/>
</dbReference>
<reference evidence="6 7" key="1">
    <citation type="submission" date="2015-08" db="EMBL/GenBank/DDBJ databases">
        <authorList>
            <person name="Babu N.S."/>
            <person name="Beckwith C.J."/>
            <person name="Beseler K.G."/>
            <person name="Brison A."/>
            <person name="Carone J.V."/>
            <person name="Caskin T.P."/>
            <person name="Diamond M."/>
            <person name="Durham M.E."/>
            <person name="Foxe J.M."/>
            <person name="Go M."/>
            <person name="Henderson B.A."/>
            <person name="Jones I.B."/>
            <person name="McGettigan J.A."/>
            <person name="Micheletti S.J."/>
            <person name="Nasrallah M.E."/>
            <person name="Ortiz D."/>
            <person name="Piller C.R."/>
            <person name="Privatt S.R."/>
            <person name="Schneider S.L."/>
            <person name="Sharp S."/>
            <person name="Smith T.C."/>
            <person name="Stanton J.D."/>
            <person name="Ullery H.E."/>
            <person name="Wilson R.J."/>
            <person name="Serrano M.G."/>
            <person name="Buck G."/>
            <person name="Lee V."/>
            <person name="Wang Y."/>
            <person name="Carvalho R."/>
            <person name="Voegtly L."/>
            <person name="Shi R."/>
            <person name="Duckworth R."/>
            <person name="Johnson A."/>
            <person name="Loviza R."/>
            <person name="Walstead R."/>
            <person name="Shah Z."/>
            <person name="Kiflezghi M."/>
            <person name="Wade K."/>
            <person name="Ball S.L."/>
            <person name="Bradley K.W."/>
            <person name="Asai D.J."/>
            <person name="Bowman C.A."/>
            <person name="Russell D.A."/>
            <person name="Pope W.H."/>
            <person name="Jacobs-Sera D."/>
            <person name="Hendrix R.W."/>
            <person name="Hatfull G.F."/>
        </authorList>
    </citation>
    <scope>NUCLEOTIDE SEQUENCE [LARGE SCALE GENOMIC DNA]</scope>
    <source>
        <strain evidence="6 7">DSM 27648</strain>
    </source>
</reference>
<dbReference type="PATRIC" id="fig|1391654.3.peg.3107"/>
<dbReference type="CDD" id="cd00156">
    <property type="entry name" value="REC"/>
    <property type="match status" value="1"/>
</dbReference>
<dbReference type="SUPFAM" id="SSF55073">
    <property type="entry name" value="Nucleotide cyclase"/>
    <property type="match status" value="1"/>
</dbReference>
<accession>A0A0K1PSA7</accession>
<dbReference type="GO" id="GO:0000160">
    <property type="term" value="P:phosphorelay signal transduction system"/>
    <property type="evidence" value="ECO:0007669"/>
    <property type="project" value="InterPro"/>
</dbReference>
<keyword evidence="7" id="KW-1185">Reference proteome</keyword>
<dbReference type="GO" id="GO:0043709">
    <property type="term" value="P:cell adhesion involved in single-species biofilm formation"/>
    <property type="evidence" value="ECO:0007669"/>
    <property type="project" value="TreeGrafter"/>
</dbReference>
<proteinExistence type="predicted"/>
<dbReference type="EMBL" id="CP012333">
    <property type="protein sequence ID" value="AKU96407.1"/>
    <property type="molecule type" value="Genomic_DNA"/>
</dbReference>
<evidence type="ECO:0000256" key="2">
    <source>
        <dbReference type="ARBA" id="ARBA00034247"/>
    </source>
</evidence>
<dbReference type="PROSITE" id="PS50110">
    <property type="entry name" value="RESPONSE_REGULATORY"/>
    <property type="match status" value="1"/>
</dbReference>
<gene>
    <name evidence="6" type="ORF">AKJ09_03071</name>
</gene>
<dbReference type="Pfam" id="PF00072">
    <property type="entry name" value="Response_reg"/>
    <property type="match status" value="1"/>
</dbReference>
<sequence length="479" mass="52299">MARILLVDDSASARALLGVRLRDKGHVIEEVADASEAAEMALAQPPDAVVTDLWMPGISGLQLCRLLRAEPATANVPVVLLTASDDRRSRFWARHAGATAYVTKTEIDRLINVLGDVTSSSMTKPPPASHPQLPTRGNIQERLSQLLDASLFESTLAGEVRALSQSAEELELLFSDLVALTSDVTGYRWIALATDAVSAPRVKNKVRLFIHTHQEQREIAEREARDALEVPFPPERRKPEEGDAFIIADKRAAQAEWSTPPIVLPVRFGSVNMGQIALAPSRRGASHDDRRLMSLLASELGGPLRMTALVAEARRLASTDTLTGLLNRRAFIERLDKARAASERQLFPISVLLLDVDHFKKVNDTLGHDAGDAVLQGVARVLAGMARKTDFVARWGGEEFVVALTQTAEAGARIAAERVRRAIAEAKYPLPSGEIHRATASVGLASAENESWQLDELLQRADKAMYSAKHRGRNRVETA</sequence>
<evidence type="ECO:0000259" key="5">
    <source>
        <dbReference type="PROSITE" id="PS50887"/>
    </source>
</evidence>
<dbReference type="GO" id="GO:1902201">
    <property type="term" value="P:negative regulation of bacterial-type flagellum-dependent cell motility"/>
    <property type="evidence" value="ECO:0007669"/>
    <property type="project" value="TreeGrafter"/>
</dbReference>
<dbReference type="KEGG" id="llu:AKJ09_03071"/>
<evidence type="ECO:0000256" key="1">
    <source>
        <dbReference type="ARBA" id="ARBA00012528"/>
    </source>
</evidence>
<dbReference type="Proteomes" id="UP000064967">
    <property type="component" value="Chromosome"/>
</dbReference>
<dbReference type="SMART" id="SM00267">
    <property type="entry name" value="GGDEF"/>
    <property type="match status" value="1"/>
</dbReference>
<evidence type="ECO:0000313" key="7">
    <source>
        <dbReference type="Proteomes" id="UP000064967"/>
    </source>
</evidence>
<dbReference type="Gene3D" id="3.30.70.270">
    <property type="match status" value="1"/>
</dbReference>
<dbReference type="PROSITE" id="PS50887">
    <property type="entry name" value="GGDEF"/>
    <property type="match status" value="1"/>
</dbReference>
<dbReference type="PANTHER" id="PTHR45138:SF9">
    <property type="entry name" value="DIGUANYLATE CYCLASE DGCM-RELATED"/>
    <property type="match status" value="1"/>
</dbReference>
<evidence type="ECO:0000313" key="6">
    <source>
        <dbReference type="EMBL" id="AKU96407.1"/>
    </source>
</evidence>